<dbReference type="Proteomes" id="UP000050398">
    <property type="component" value="Unassembled WGS sequence"/>
</dbReference>
<keyword evidence="1" id="KW-1133">Transmembrane helix</keyword>
<reference evidence="2 3" key="1">
    <citation type="submission" date="2015-08" db="EMBL/GenBank/DDBJ databases">
        <title>Draft Genome Sequence of Bacillus vietnamensis UCD-SED5.</title>
        <authorList>
            <person name="Lee R.D."/>
            <person name="Jospin G."/>
            <person name="Lang J.M."/>
            <person name="Coil D.A."/>
            <person name="Eisen J.A."/>
        </authorList>
    </citation>
    <scope>NUCLEOTIDE SEQUENCE [LARGE SCALE GENOMIC DNA]</scope>
    <source>
        <strain evidence="2 3">UCD-SED5</strain>
    </source>
</reference>
<accession>A0A0P6WU57</accession>
<feature type="transmembrane region" description="Helical" evidence="1">
    <location>
        <begin position="12"/>
        <end position="30"/>
    </location>
</feature>
<proteinExistence type="predicted"/>
<dbReference type="EMBL" id="LIXZ01000006">
    <property type="protein sequence ID" value="KPL59614.1"/>
    <property type="molecule type" value="Genomic_DNA"/>
</dbReference>
<keyword evidence="1" id="KW-0812">Transmembrane</keyword>
<organism evidence="2 3">
    <name type="scientific">Rossellomorea vietnamensis</name>
    <dbReference type="NCBI Taxonomy" id="218284"/>
    <lineage>
        <taxon>Bacteria</taxon>
        <taxon>Bacillati</taxon>
        <taxon>Bacillota</taxon>
        <taxon>Bacilli</taxon>
        <taxon>Bacillales</taxon>
        <taxon>Bacillaceae</taxon>
        <taxon>Rossellomorea</taxon>
    </lineage>
</organism>
<evidence type="ECO:0000313" key="3">
    <source>
        <dbReference type="Proteomes" id="UP000050398"/>
    </source>
</evidence>
<sequence length="123" mass="13989">MRGDPLLDNSGFILPYTLLLLMVVLVLALASKDLFISKYQYLSNMKSIQERNVSVSHAVLLEIENGPNPSGHVKTKFGEVLTTSQLLNPQEVQLEVIFTRDDKVFLPATVVYNRETKQIIRWE</sequence>
<name>A0A0P6WU57_9BACI</name>
<evidence type="ECO:0008006" key="4">
    <source>
        <dbReference type="Google" id="ProtNLM"/>
    </source>
</evidence>
<dbReference type="AlphaFoldDB" id="A0A0P6WU57"/>
<evidence type="ECO:0000313" key="2">
    <source>
        <dbReference type="EMBL" id="KPL59614.1"/>
    </source>
</evidence>
<dbReference type="PATRIC" id="fig|218284.4.peg.3466"/>
<evidence type="ECO:0000256" key="1">
    <source>
        <dbReference type="SAM" id="Phobius"/>
    </source>
</evidence>
<gene>
    <name evidence="2" type="ORF">AM506_09075</name>
</gene>
<protein>
    <recommendedName>
        <fullName evidence="4">DUF4845 domain-containing protein</fullName>
    </recommendedName>
</protein>
<keyword evidence="1" id="KW-0472">Membrane</keyword>
<comment type="caution">
    <text evidence="2">The sequence shown here is derived from an EMBL/GenBank/DDBJ whole genome shotgun (WGS) entry which is preliminary data.</text>
</comment>